<dbReference type="InterPro" id="IPR002213">
    <property type="entry name" value="UDP_glucos_trans"/>
</dbReference>
<dbReference type="GO" id="GO:0080043">
    <property type="term" value="F:quercetin 3-O-glucosyltransferase activity"/>
    <property type="evidence" value="ECO:0007669"/>
    <property type="project" value="TreeGrafter"/>
</dbReference>
<dbReference type="Pfam" id="PF00201">
    <property type="entry name" value="UDPGT"/>
    <property type="match status" value="1"/>
</dbReference>
<keyword evidence="3" id="KW-0328">Glycosyltransferase</keyword>
<keyword evidence="6" id="KW-1185">Reference proteome</keyword>
<sequence>MAPNKHTPHVLIFPYPSQGPLNCMMRLAELLAISGLHVTLLNTNDTHLRLCLSSASLPAIPLLRFKSIPDGLPEDRPRDASLLRDVAESLNKNSRLLLYDLLLAMKNDEYSSDGFPPITCLISDGFFPSFVDLAEDIRLPCLSFRTPSACSMWAYLCIPKLLENGELPFGEGVDLDEVVQGVPGMEGFLRRRDLPEFFRGAKSADDPQLKFMSTVSAYSSKAKGLILNTAEVLESTSVHHIRAQIPVTYALGPLHAILDSYRSARSCTDASSHTSSLWQEDTECLKWLDLQTDNSVVYVSFGSFTTLTQEEFHELFFGLINSGHKILWVLRPDMVQGLAWTDEIKRALPEEQGRIISWTPQQKVLAHRAVGCFVTHSGWNSTLESIVEGVPMLCWPFFLDQQINSRFVSEIWRVGLDMKDIRNRDLVEKMVREMMEGESAARFRKSARDLADAVKESISDGGSSFREFHRLIEDIKSMSIGQQCDS</sequence>
<proteinExistence type="inferred from homology"/>
<dbReference type="CDD" id="cd03784">
    <property type="entry name" value="GT1_Gtf-like"/>
    <property type="match status" value="1"/>
</dbReference>
<dbReference type="Proteomes" id="UP001151287">
    <property type="component" value="Unassembled WGS sequence"/>
</dbReference>
<dbReference type="PANTHER" id="PTHR11926">
    <property type="entry name" value="GLUCOSYL/GLUCURONOSYL TRANSFERASES"/>
    <property type="match status" value="1"/>
</dbReference>
<evidence type="ECO:0000256" key="2">
    <source>
        <dbReference type="ARBA" id="ARBA00022679"/>
    </source>
</evidence>
<comment type="caution">
    <text evidence="5">The sequence shown here is derived from an EMBL/GenBank/DDBJ whole genome shotgun (WGS) entry which is preliminary data.</text>
</comment>
<evidence type="ECO:0000256" key="1">
    <source>
        <dbReference type="ARBA" id="ARBA00009995"/>
    </source>
</evidence>
<dbReference type="AlphaFoldDB" id="A0A9Q0HWT2"/>
<keyword evidence="2 3" id="KW-0808">Transferase</keyword>
<protein>
    <recommendedName>
        <fullName evidence="4">Glycosyltransferase</fullName>
        <ecNumber evidence="4">2.4.1.-</ecNumber>
    </recommendedName>
</protein>
<comment type="similarity">
    <text evidence="1 3">Belongs to the UDP-glycosyltransferase family.</text>
</comment>
<dbReference type="Gene3D" id="3.40.50.2000">
    <property type="entry name" value="Glycogen Phosphorylase B"/>
    <property type="match status" value="2"/>
</dbReference>
<dbReference type="OrthoDB" id="5835829at2759"/>
<evidence type="ECO:0000313" key="6">
    <source>
        <dbReference type="Proteomes" id="UP001151287"/>
    </source>
</evidence>
<name>A0A9Q0HWT2_9POAL</name>
<dbReference type="InterPro" id="IPR035595">
    <property type="entry name" value="UDP_glycos_trans_CS"/>
</dbReference>
<dbReference type="EC" id="2.4.1.-" evidence="4"/>
<evidence type="ECO:0000256" key="3">
    <source>
        <dbReference type="RuleBase" id="RU003718"/>
    </source>
</evidence>
<dbReference type="SUPFAM" id="SSF53756">
    <property type="entry name" value="UDP-Glycosyltransferase/glycogen phosphorylase"/>
    <property type="match status" value="1"/>
</dbReference>
<gene>
    <name evidence="5" type="ORF">LUZ63_001313</name>
</gene>
<dbReference type="PROSITE" id="PS00375">
    <property type="entry name" value="UDPGT"/>
    <property type="match status" value="1"/>
</dbReference>
<accession>A0A9Q0HWT2</accession>
<dbReference type="GO" id="GO:0080044">
    <property type="term" value="F:quercetin 7-O-glucosyltransferase activity"/>
    <property type="evidence" value="ECO:0007669"/>
    <property type="project" value="TreeGrafter"/>
</dbReference>
<evidence type="ECO:0000256" key="4">
    <source>
        <dbReference type="RuleBase" id="RU362057"/>
    </source>
</evidence>
<dbReference type="PANTHER" id="PTHR11926:SF1392">
    <property type="entry name" value="GLYCOSYLTRANSFERASE"/>
    <property type="match status" value="1"/>
</dbReference>
<dbReference type="FunFam" id="3.40.50.2000:FF:000040">
    <property type="entry name" value="UDP-glycosyltransferase 76C1"/>
    <property type="match status" value="1"/>
</dbReference>
<evidence type="ECO:0000313" key="5">
    <source>
        <dbReference type="EMBL" id="KAJ1701534.1"/>
    </source>
</evidence>
<dbReference type="EMBL" id="JAMQYH010000001">
    <property type="protein sequence ID" value="KAJ1701534.1"/>
    <property type="molecule type" value="Genomic_DNA"/>
</dbReference>
<reference evidence="5" key="1">
    <citation type="journal article" date="2022" name="Cell">
        <title>Repeat-based holocentromeres influence genome architecture and karyotype evolution.</title>
        <authorList>
            <person name="Hofstatter P.G."/>
            <person name="Thangavel G."/>
            <person name="Lux T."/>
            <person name="Neumann P."/>
            <person name="Vondrak T."/>
            <person name="Novak P."/>
            <person name="Zhang M."/>
            <person name="Costa L."/>
            <person name="Castellani M."/>
            <person name="Scott A."/>
            <person name="Toegelov H."/>
            <person name="Fuchs J."/>
            <person name="Mata-Sucre Y."/>
            <person name="Dias Y."/>
            <person name="Vanzela A.L.L."/>
            <person name="Huettel B."/>
            <person name="Almeida C.C.S."/>
            <person name="Simkova H."/>
            <person name="Souza G."/>
            <person name="Pedrosa-Harand A."/>
            <person name="Macas J."/>
            <person name="Mayer K.F.X."/>
            <person name="Houben A."/>
            <person name="Marques A."/>
        </authorList>
    </citation>
    <scope>NUCLEOTIDE SEQUENCE</scope>
    <source>
        <strain evidence="5">RhyBre1mFocal</strain>
    </source>
</reference>
<organism evidence="5 6">
    <name type="scientific">Rhynchospora breviuscula</name>
    <dbReference type="NCBI Taxonomy" id="2022672"/>
    <lineage>
        <taxon>Eukaryota</taxon>
        <taxon>Viridiplantae</taxon>
        <taxon>Streptophyta</taxon>
        <taxon>Embryophyta</taxon>
        <taxon>Tracheophyta</taxon>
        <taxon>Spermatophyta</taxon>
        <taxon>Magnoliopsida</taxon>
        <taxon>Liliopsida</taxon>
        <taxon>Poales</taxon>
        <taxon>Cyperaceae</taxon>
        <taxon>Cyperoideae</taxon>
        <taxon>Rhynchosporeae</taxon>
        <taxon>Rhynchospora</taxon>
    </lineage>
</organism>